<proteinExistence type="predicted"/>
<name>F9YA01_KETVW</name>
<dbReference type="Proteomes" id="UP000000692">
    <property type="component" value="Chromosome"/>
</dbReference>
<dbReference type="eggNOG" id="COG5614">
    <property type="taxonomic scope" value="Bacteria"/>
</dbReference>
<sequence length="115" mass="13226">MSTAGKLIERVQFESPDMRTGIWTHEYECRAEFIYARGGEAVYAARLEGRSVFKIKIRQCAAAREILQSWRMIDMRRATYEGDVPQTGVYNIREVDPISDRAWIYLLVEAGVAYG</sequence>
<dbReference type="RefSeq" id="WP_013384770.1">
    <property type="nucleotide sequence ID" value="NC_017384.1"/>
</dbReference>
<dbReference type="HOGENOM" id="CLU_167591_0_0_5"/>
<dbReference type="AlphaFoldDB" id="F9YA01"/>
<accession>F9YA01</accession>
<reference evidence="1 2" key="1">
    <citation type="journal article" date="2011" name="J. Bacteriol.">
        <title>Complete genome sequence of the industrial strain Ketogulonicigenium vulgare WSH-001.</title>
        <authorList>
            <person name="Liu L."/>
            <person name="Li Y."/>
            <person name="Zhang J."/>
            <person name="Zhou Z."/>
            <person name="Liu J."/>
            <person name="Li X."/>
            <person name="Zhou J."/>
            <person name="Du G."/>
            <person name="Wang L."/>
            <person name="Chen J."/>
        </authorList>
    </citation>
    <scope>NUCLEOTIDE SEQUENCE [LARGE SCALE GENOMIC DNA]</scope>
    <source>
        <strain evidence="1 2">WSH-001</strain>
    </source>
</reference>
<dbReference type="Gene3D" id="2.40.10.270">
    <property type="entry name" value="Bacteriophage SPP1 head-tail adaptor protein"/>
    <property type="match status" value="1"/>
</dbReference>
<gene>
    <name evidence="1" type="ordered locus">KVU_1573</name>
</gene>
<evidence type="ECO:0000313" key="1">
    <source>
        <dbReference type="EMBL" id="AEM41412.1"/>
    </source>
</evidence>
<dbReference type="InterPro" id="IPR038666">
    <property type="entry name" value="SSP1_head-tail_sf"/>
</dbReference>
<protein>
    <submittedName>
        <fullName evidence="1">Phage head-tail adaptor, putative</fullName>
    </submittedName>
</protein>
<organism evidence="1 2">
    <name type="scientific">Ketogulonicigenium vulgare (strain WSH-001)</name>
    <dbReference type="NCBI Taxonomy" id="759362"/>
    <lineage>
        <taxon>Bacteria</taxon>
        <taxon>Pseudomonadati</taxon>
        <taxon>Pseudomonadota</taxon>
        <taxon>Alphaproteobacteria</taxon>
        <taxon>Rhodobacterales</taxon>
        <taxon>Roseobacteraceae</taxon>
        <taxon>Ketogulonicigenium</taxon>
    </lineage>
</organism>
<keyword evidence="2" id="KW-1185">Reference proteome</keyword>
<dbReference type="OrthoDB" id="7998779at2"/>
<evidence type="ECO:0000313" key="2">
    <source>
        <dbReference type="Proteomes" id="UP000000692"/>
    </source>
</evidence>
<dbReference type="EMBL" id="CP002018">
    <property type="protein sequence ID" value="AEM41412.1"/>
    <property type="molecule type" value="Genomic_DNA"/>
</dbReference>
<dbReference type="KEGG" id="kvl:KVU_1573"/>